<accession>A0A173TPX7</accession>
<evidence type="ECO:0000313" key="1">
    <source>
        <dbReference type="EMBL" id="CUN04430.1"/>
    </source>
</evidence>
<evidence type="ECO:0000313" key="2">
    <source>
        <dbReference type="Proteomes" id="UP000095553"/>
    </source>
</evidence>
<name>A0A173TPX7_ANAHA</name>
<dbReference type="EMBL" id="CYXY01000013">
    <property type="protein sequence ID" value="CUN04430.1"/>
    <property type="molecule type" value="Genomic_DNA"/>
</dbReference>
<gene>
    <name evidence="1" type="ORF">ERS852571_02170</name>
</gene>
<dbReference type="Proteomes" id="UP000095553">
    <property type="component" value="Unassembled WGS sequence"/>
</dbReference>
<organism evidence="1 2">
    <name type="scientific">Anaerostipes hadrus</name>
    <dbReference type="NCBI Taxonomy" id="649756"/>
    <lineage>
        <taxon>Bacteria</taxon>
        <taxon>Bacillati</taxon>
        <taxon>Bacillota</taxon>
        <taxon>Clostridia</taxon>
        <taxon>Lachnospirales</taxon>
        <taxon>Lachnospiraceae</taxon>
        <taxon>Anaerostipes</taxon>
    </lineage>
</organism>
<reference evidence="1 2" key="1">
    <citation type="submission" date="2015-09" db="EMBL/GenBank/DDBJ databases">
        <authorList>
            <consortium name="Pathogen Informatics"/>
        </authorList>
    </citation>
    <scope>NUCLEOTIDE SEQUENCE [LARGE SCALE GENOMIC DNA]</scope>
    <source>
        <strain evidence="1 2">2789STDY5834959</strain>
    </source>
</reference>
<dbReference type="RefSeq" id="WP_242852450.1">
    <property type="nucleotide sequence ID" value="NZ_CYXY01000013.1"/>
</dbReference>
<dbReference type="AlphaFoldDB" id="A0A173TPX7"/>
<proteinExistence type="predicted"/>
<protein>
    <submittedName>
        <fullName evidence="1">Uncharacterized protein</fullName>
    </submittedName>
</protein>
<sequence length="401" mass="47107">MRIIINECKKILDIRIILLLCMFSILYYMTFTQIYLYPTGGQVTNTKYDIPFTAELVKEWGPKWKVKDEKQYQEKHQELERGFAKIIKQDQELSKRGIVDYEIFNKKYEELGQKTTLSKQEKELGKILENYVFYNDKTSKIFLDIQALEHIREFQGSEYGVSDKKYKELKADGFFDGTKLYQKAIEKRVKRDYISLVHEGVFYILQEDMVMIGGLIMICFFALIIPYQLKQRLRQVIPILATTKTGRRIYQIQLIASALAALFVGILQMAVYGIIWHLKGLSVFWRCESWGIASNSYWCDKLSFGTYMLLYMALILLFAIASIVIIDFIGRTIGNYMGAVAVSIPVCGAMMFLMRKIYYMLFLITNDQVLAYWELYALATWLIVMFLFYKIRSNRWKKVDL</sequence>